<dbReference type="RefSeq" id="WP_151693492.1">
    <property type="nucleotide sequence ID" value="NZ_BMGX01000001.1"/>
</dbReference>
<keyword evidence="3" id="KW-1185">Reference proteome</keyword>
<dbReference type="AlphaFoldDB" id="A0A6L3ZDY2"/>
<name>A0A6L3ZDY2_9FLAO</name>
<feature type="transmembrane region" description="Helical" evidence="1">
    <location>
        <begin position="144"/>
        <end position="162"/>
    </location>
</feature>
<evidence type="ECO:0000313" key="3">
    <source>
        <dbReference type="Proteomes" id="UP000484164"/>
    </source>
</evidence>
<feature type="transmembrane region" description="Helical" evidence="1">
    <location>
        <begin position="204"/>
        <end position="223"/>
    </location>
</feature>
<feature type="transmembrane region" description="Helical" evidence="1">
    <location>
        <begin position="283"/>
        <end position="304"/>
    </location>
</feature>
<dbReference type="OrthoDB" id="9342495at2"/>
<dbReference type="GO" id="GO:0005886">
    <property type="term" value="C:plasma membrane"/>
    <property type="evidence" value="ECO:0007669"/>
    <property type="project" value="TreeGrafter"/>
</dbReference>
<dbReference type="InterPro" id="IPR006160">
    <property type="entry name" value="SCFA_transpt_AtoE"/>
</dbReference>
<feature type="transmembrane region" description="Helical" evidence="1">
    <location>
        <begin position="435"/>
        <end position="456"/>
    </location>
</feature>
<dbReference type="Proteomes" id="UP000484164">
    <property type="component" value="Unassembled WGS sequence"/>
</dbReference>
<feature type="transmembrane region" description="Helical" evidence="1">
    <location>
        <begin position="259"/>
        <end position="277"/>
    </location>
</feature>
<keyword evidence="1" id="KW-0472">Membrane</keyword>
<proteinExistence type="predicted"/>
<feature type="transmembrane region" description="Helical" evidence="1">
    <location>
        <begin position="20"/>
        <end position="53"/>
    </location>
</feature>
<dbReference type="PANTHER" id="PTHR41983">
    <property type="entry name" value="SHORT-CHAIN FATTY ACID TRANSPORTER-RELATED"/>
    <property type="match status" value="1"/>
</dbReference>
<sequence>MPTFAERFETVFRKTLPSPLAIALILTFIAFGVALFSTCPADTSYAAYAVNLLGIWQTGMWQSSLLAFTVQMMLILVLGHALALSPPISRFIDKLCGRIKSGNQAAVTVGVLTMLVAFFNWGLGLIFGAIFARKVAEMAHRNNIPISYPLIGAAGYSGLMIWHGGISGSAPLKANETGHITEMAPNAANVPDHVSLSDTIFSSMNAYATLAILLTVALTLWLLSKYVPTSIPKAFTKNVQISEEAGPAIGAEKLDQKKGMAYFWGALIIGWSVYSALTCHCGLSFITPNFINFILLGAIFIAHGTLSKAMNAFEEAISGAAGILIQFPLYFGIMALVRDSGLILSITNELIAHSNETSFPITTLLSAGIINVFVPSGGGQWAIQGPILIEASQALNVSLGKSIMALSYGDQLTNMLQPFWALPLLGITKLKAREILPYTLILMVIGFIVYTSALLLF</sequence>
<gene>
    <name evidence="2" type="ORF">F8C82_10255</name>
</gene>
<feature type="transmembrane region" description="Helical" evidence="1">
    <location>
        <begin position="65"/>
        <end position="85"/>
    </location>
</feature>
<comment type="caution">
    <text evidence="2">The sequence shown here is derived from an EMBL/GenBank/DDBJ whole genome shotgun (WGS) entry which is preliminary data.</text>
</comment>
<reference evidence="2 3" key="1">
    <citation type="submission" date="2019-10" db="EMBL/GenBank/DDBJ databases">
        <title>Genome sequence of Phaeocystidibacter marisrubri JCM30614 (type strain).</title>
        <authorList>
            <person name="Bowman J.P."/>
        </authorList>
    </citation>
    <scope>NUCLEOTIDE SEQUENCE [LARGE SCALE GENOMIC DNA]</scope>
    <source>
        <strain evidence="2 3">JCM 30614</strain>
    </source>
</reference>
<keyword evidence="1" id="KW-1133">Transmembrane helix</keyword>
<organism evidence="2 3">
    <name type="scientific">Phaeocystidibacter marisrubri</name>
    <dbReference type="NCBI Taxonomy" id="1577780"/>
    <lineage>
        <taxon>Bacteria</taxon>
        <taxon>Pseudomonadati</taxon>
        <taxon>Bacteroidota</taxon>
        <taxon>Flavobacteriia</taxon>
        <taxon>Flavobacteriales</taxon>
        <taxon>Phaeocystidibacteraceae</taxon>
        <taxon>Phaeocystidibacter</taxon>
    </lineage>
</organism>
<dbReference type="Pfam" id="PF02667">
    <property type="entry name" value="SCFA_trans"/>
    <property type="match status" value="1"/>
</dbReference>
<accession>A0A6L3ZDY2</accession>
<feature type="transmembrane region" description="Helical" evidence="1">
    <location>
        <begin position="316"/>
        <end position="337"/>
    </location>
</feature>
<evidence type="ECO:0000256" key="1">
    <source>
        <dbReference type="SAM" id="Phobius"/>
    </source>
</evidence>
<evidence type="ECO:0000313" key="2">
    <source>
        <dbReference type="EMBL" id="KAB2816063.1"/>
    </source>
</evidence>
<dbReference type="EMBL" id="WBVQ01000002">
    <property type="protein sequence ID" value="KAB2816063.1"/>
    <property type="molecule type" value="Genomic_DNA"/>
</dbReference>
<feature type="transmembrane region" description="Helical" evidence="1">
    <location>
        <begin position="105"/>
        <end position="132"/>
    </location>
</feature>
<protein>
    <submittedName>
        <fullName evidence="2">Short-chain fatty acid transporter</fullName>
    </submittedName>
</protein>
<keyword evidence="1" id="KW-0812">Transmembrane</keyword>
<dbReference type="PANTHER" id="PTHR41983:SF2">
    <property type="entry name" value="SHORT-CHAIN FATTY ACID TRANSPORTER-RELATED"/>
    <property type="match status" value="1"/>
</dbReference>